<feature type="domain" description="M23ase beta-sheet core" evidence="3">
    <location>
        <begin position="382"/>
        <end position="474"/>
    </location>
</feature>
<dbReference type="PANTHER" id="PTHR21666:SF270">
    <property type="entry name" value="MUREIN HYDROLASE ACTIVATOR ENVC"/>
    <property type="match status" value="1"/>
</dbReference>
<protein>
    <recommendedName>
        <fullName evidence="3">M23ase beta-sheet core domain-containing protein</fullName>
    </recommendedName>
</protein>
<gene>
    <name evidence="4" type="ORF">A2264_00990</name>
</gene>
<accession>A0A1F4W1T5</accession>
<dbReference type="InterPro" id="IPR050570">
    <property type="entry name" value="Cell_wall_metabolism_enzyme"/>
</dbReference>
<evidence type="ECO:0000313" key="4">
    <source>
        <dbReference type="EMBL" id="OGC63248.1"/>
    </source>
</evidence>
<feature type="signal peptide" evidence="2">
    <location>
        <begin position="1"/>
        <end position="20"/>
    </location>
</feature>
<keyword evidence="2" id="KW-0732">Signal</keyword>
<dbReference type="AlphaFoldDB" id="A0A1F4W1T5"/>
<feature type="region of interest" description="Disordered" evidence="1">
    <location>
        <begin position="472"/>
        <end position="495"/>
    </location>
</feature>
<proteinExistence type="predicted"/>
<reference evidence="4 5" key="1">
    <citation type="journal article" date="2016" name="Nat. Commun.">
        <title>Thousands of microbial genomes shed light on interconnected biogeochemical processes in an aquifer system.</title>
        <authorList>
            <person name="Anantharaman K."/>
            <person name="Brown C.T."/>
            <person name="Hug L.A."/>
            <person name="Sharon I."/>
            <person name="Castelle C.J."/>
            <person name="Probst A.J."/>
            <person name="Thomas B.C."/>
            <person name="Singh A."/>
            <person name="Wilkins M.J."/>
            <person name="Karaoz U."/>
            <person name="Brodie E.L."/>
            <person name="Williams K.H."/>
            <person name="Hubbard S.S."/>
            <person name="Banfield J.F."/>
        </authorList>
    </citation>
    <scope>NUCLEOTIDE SEQUENCE [LARGE SCALE GENOMIC DNA]</scope>
</reference>
<dbReference type="Pfam" id="PF01551">
    <property type="entry name" value="Peptidase_M23"/>
    <property type="match status" value="1"/>
</dbReference>
<sequence>MQKNLKFLLILLLLAQDVWAENWQNTQLNSYFIQGLENTPYGIFAGENDGRLWANPYNGIYSSKDLGGTWSKLGLPGMGINDIKAYAGTVYAATYYSQNGEVGLMEYDPESNTWSHLGPNIPCTSIERDMNGMYLGTTSSGLWTSHDEGETWEQRISNNQIRDIVSNGVIALASTANNTYKSVDGGLTWNEIIPLRGQLVYFFELIDNYAFASTTSGLYRSADLGLSWHRLLNFPNFEPGGLAYYNNILYSSARDVDWNTAKVFFSDNFGDSWENTGLVLDHFSRTQDLVWLFSEPSYLFANISSGGVYRYTIPNSITSNPFLEIPWTTTNSSEQITRITSYFDHAYPMLTAPYPKEPYTESQSTLNFYGVKGYPPEMYYSSHNGIDFSLGYGTPILAPTPGVATFHSCTGCGNTIKIDHLNGYETKYKHLQSQDLITMGQEGVWVETGNLIGKVGMTGVSSGPHLHLEVTKDTNGDGNFEDEDPSGKIDPFGWNPTKYSNDPWPELKWATNEGEKRGSHSLYLWNSPLVSNSKFTSGNAETTVTTNNKTVTLLAGAVTKPATITLKEMGIPQLPESQGNLVYIDGSAFLVELQDQLGNDIQSLEVSAKLELNLPRELRNNAVTNTIKTYVWDNIDLIWEALPTVLDLVEGVVTSETFHFSHFALFADSSDYSAPQTDINISGSKVNSWYIENPVIELSALDNQDPNPIVFFTLNDESGWQIYNQAFSPAQSGISVLRFRSQDMYGNIEQTQSYVVQVDTQNKWKNSLIVKDAFFEVTE</sequence>
<dbReference type="InterPro" id="IPR015943">
    <property type="entry name" value="WD40/YVTN_repeat-like_dom_sf"/>
</dbReference>
<dbReference type="Gene3D" id="2.130.10.10">
    <property type="entry name" value="YVTN repeat-like/Quinoprotein amine dehydrogenase"/>
    <property type="match status" value="2"/>
</dbReference>
<evidence type="ECO:0000313" key="5">
    <source>
        <dbReference type="Proteomes" id="UP000176614"/>
    </source>
</evidence>
<dbReference type="SUPFAM" id="SSF110296">
    <property type="entry name" value="Oligoxyloglucan reducing end-specific cellobiohydrolase"/>
    <property type="match status" value="1"/>
</dbReference>
<dbReference type="PANTHER" id="PTHR21666">
    <property type="entry name" value="PEPTIDASE-RELATED"/>
    <property type="match status" value="1"/>
</dbReference>
<dbReference type="InterPro" id="IPR011055">
    <property type="entry name" value="Dup_hybrid_motif"/>
</dbReference>
<comment type="caution">
    <text evidence="4">The sequence shown here is derived from an EMBL/GenBank/DDBJ whole genome shotgun (WGS) entry which is preliminary data.</text>
</comment>
<dbReference type="Proteomes" id="UP000176614">
    <property type="component" value="Unassembled WGS sequence"/>
</dbReference>
<organism evidence="4 5">
    <name type="scientific">candidate division WWE3 bacterium RIFOXYA2_FULL_46_9</name>
    <dbReference type="NCBI Taxonomy" id="1802636"/>
    <lineage>
        <taxon>Bacteria</taxon>
        <taxon>Katanobacteria</taxon>
    </lineage>
</organism>
<name>A0A1F4W1T5_UNCKA</name>
<evidence type="ECO:0000259" key="3">
    <source>
        <dbReference type="Pfam" id="PF01551"/>
    </source>
</evidence>
<evidence type="ECO:0000256" key="2">
    <source>
        <dbReference type="SAM" id="SignalP"/>
    </source>
</evidence>
<dbReference type="InterPro" id="IPR016047">
    <property type="entry name" value="M23ase_b-sheet_dom"/>
</dbReference>
<dbReference type="GO" id="GO:0004222">
    <property type="term" value="F:metalloendopeptidase activity"/>
    <property type="evidence" value="ECO:0007669"/>
    <property type="project" value="TreeGrafter"/>
</dbReference>
<evidence type="ECO:0000256" key="1">
    <source>
        <dbReference type="SAM" id="MobiDB-lite"/>
    </source>
</evidence>
<dbReference type="EMBL" id="MEVT01000008">
    <property type="protein sequence ID" value="OGC63248.1"/>
    <property type="molecule type" value="Genomic_DNA"/>
</dbReference>
<feature type="chain" id="PRO_5009515064" description="M23ase beta-sheet core domain-containing protein" evidence="2">
    <location>
        <begin position="21"/>
        <end position="779"/>
    </location>
</feature>
<dbReference type="Gene3D" id="2.70.70.10">
    <property type="entry name" value="Glucose Permease (Domain IIA)"/>
    <property type="match status" value="1"/>
</dbReference>
<dbReference type="CDD" id="cd12797">
    <property type="entry name" value="M23_peptidase"/>
    <property type="match status" value="1"/>
</dbReference>
<dbReference type="SUPFAM" id="SSF51261">
    <property type="entry name" value="Duplicated hybrid motif"/>
    <property type="match status" value="1"/>
</dbReference>